<organism evidence="2 3">
    <name type="scientific">Phenylobacterium kunshanense</name>
    <dbReference type="NCBI Taxonomy" id="1445034"/>
    <lineage>
        <taxon>Bacteria</taxon>
        <taxon>Pseudomonadati</taxon>
        <taxon>Pseudomonadota</taxon>
        <taxon>Alphaproteobacteria</taxon>
        <taxon>Caulobacterales</taxon>
        <taxon>Caulobacteraceae</taxon>
        <taxon>Phenylobacterium</taxon>
    </lineage>
</organism>
<dbReference type="OrthoDB" id="9814896at2"/>
<dbReference type="Gene3D" id="3.90.190.10">
    <property type="entry name" value="Protein tyrosine phosphatase superfamily"/>
    <property type="match status" value="1"/>
</dbReference>
<reference evidence="2 3" key="1">
    <citation type="submission" date="2018-05" db="EMBL/GenBank/DDBJ databases">
        <authorList>
            <person name="Lanie J.A."/>
            <person name="Ng W.-L."/>
            <person name="Kazmierczak K.M."/>
            <person name="Andrzejewski T.M."/>
            <person name="Davidsen T.M."/>
            <person name="Wayne K.J."/>
            <person name="Tettelin H."/>
            <person name="Glass J.I."/>
            <person name="Rusch D."/>
            <person name="Podicherti R."/>
            <person name="Tsui H.-C.T."/>
            <person name="Winkler M.E."/>
        </authorList>
    </citation>
    <scope>NUCLEOTIDE SEQUENCE [LARGE SCALE GENOMIC DNA]</scope>
    <source>
        <strain evidence="2 3">BUT-10</strain>
    </source>
</reference>
<dbReference type="AlphaFoldDB" id="A0A328BC70"/>
<evidence type="ECO:0000313" key="3">
    <source>
        <dbReference type="Proteomes" id="UP000249524"/>
    </source>
</evidence>
<protein>
    <submittedName>
        <fullName evidence="2">Protein tyrosine phosphatase</fullName>
    </submittedName>
</protein>
<evidence type="ECO:0000313" key="2">
    <source>
        <dbReference type="EMBL" id="RAK64339.1"/>
    </source>
</evidence>
<dbReference type="InterPro" id="IPR029021">
    <property type="entry name" value="Prot-tyrosine_phosphatase-like"/>
</dbReference>
<gene>
    <name evidence="2" type="ORF">DJ019_14295</name>
</gene>
<dbReference type="RefSeq" id="WP_111276726.1">
    <property type="nucleotide sequence ID" value="NZ_QFYS01000006.1"/>
</dbReference>
<accession>A0A328BC70</accession>
<dbReference type="EMBL" id="QFYS01000006">
    <property type="protein sequence ID" value="RAK64339.1"/>
    <property type="molecule type" value="Genomic_DNA"/>
</dbReference>
<comment type="caution">
    <text evidence="2">The sequence shown here is derived from an EMBL/GenBank/DDBJ whole genome shotgun (WGS) entry which is preliminary data.</text>
</comment>
<evidence type="ECO:0000259" key="1">
    <source>
        <dbReference type="Pfam" id="PF22741"/>
    </source>
</evidence>
<name>A0A328BC70_9CAUL</name>
<dbReference type="Proteomes" id="UP000249524">
    <property type="component" value="Unassembled WGS sequence"/>
</dbReference>
<dbReference type="Pfam" id="PF22741">
    <property type="entry name" value="PTP-NADK"/>
    <property type="match status" value="1"/>
</dbReference>
<sequence length="227" mass="26228">MSSAPAEDRFDLSTPWGRTRTYLDYLWNDHAYLRLGFSNAHWISDELVRANQPWPHQIAAWKGRGIRTIVNLRGGFDASFHALEKDACERLGLNFVNFTITSREVPSRERVLGAKRLFETLEYPALMHCKSGADRAGIMSVLYMHFRKGKTIREALDQLHIRYLHVRHGKTGVLDYTFARYLTEGEPAGMSFLEWVQSPMYDPAGMKADFRTNMWGNLLTESVLRRE</sequence>
<dbReference type="SUPFAM" id="SSF52799">
    <property type="entry name" value="(Phosphotyrosine protein) phosphatases II"/>
    <property type="match status" value="1"/>
</dbReference>
<dbReference type="InterPro" id="IPR055214">
    <property type="entry name" value="PTP-NADK"/>
</dbReference>
<keyword evidence="3" id="KW-1185">Reference proteome</keyword>
<feature type="domain" description="DSP-PTPase phosphatase fused to NAD+ Kinase" evidence="1">
    <location>
        <begin position="63"/>
        <end position="161"/>
    </location>
</feature>
<proteinExistence type="predicted"/>